<keyword evidence="1 3" id="KW-0479">Metal-binding</keyword>
<keyword evidence="3" id="KW-0223">Dioxygenase</keyword>
<keyword evidence="3" id="KW-0560">Oxidoreductase</keyword>
<dbReference type="Proteomes" id="UP000257109">
    <property type="component" value="Unassembled WGS sequence"/>
</dbReference>
<evidence type="ECO:0000259" key="4">
    <source>
        <dbReference type="PROSITE" id="PS51184"/>
    </source>
</evidence>
<protein>
    <recommendedName>
        <fullName evidence="3">Bifunctional lysine-specific demethylase and histidyl-hydroxylase</fullName>
        <ecNumber evidence="3">1.14.11.-</ecNumber>
    </recommendedName>
</protein>
<keyword evidence="6" id="KW-1185">Reference proteome</keyword>
<comment type="function">
    <text evidence="3">Oxygenase that can act as both a histone lysine demethylase and a ribosomal histidine hydroxylase.</text>
</comment>
<gene>
    <name evidence="5" type="ORF">CR513_52140</name>
</gene>
<comment type="subcellular location">
    <subcellularLocation>
        <location evidence="3">Nucleus</location>
    </subcellularLocation>
</comment>
<reference evidence="5" key="1">
    <citation type="submission" date="2018-05" db="EMBL/GenBank/DDBJ databases">
        <title>Draft genome of Mucuna pruriens seed.</title>
        <authorList>
            <person name="Nnadi N.E."/>
            <person name="Vos R."/>
            <person name="Hasami M.H."/>
            <person name="Devisetty U.K."/>
            <person name="Aguiy J.C."/>
        </authorList>
    </citation>
    <scope>NUCLEOTIDE SEQUENCE [LARGE SCALE GENOMIC DNA]</scope>
    <source>
        <strain evidence="5">JCA_2017</strain>
    </source>
</reference>
<dbReference type="Pfam" id="PF08007">
    <property type="entry name" value="JmjC_2"/>
    <property type="match status" value="1"/>
</dbReference>
<dbReference type="STRING" id="157652.A0A371ES88"/>
<dbReference type="AlphaFoldDB" id="A0A371ES88"/>
<sequence length="925" mass="104806">ILTLQVVPIENSIYSFEGFEDEATSSTTILLSLVTSNAPPEWWACCWAFQARWINRHSCSRNVVLCASRMEKRKRKQKRWARELHRPRSSDVNAIFALLLASLSNKPHSVIFINKCLFKIRRSLLLSRTSVTPILALLPTLLRSTRAELACRAADIVGAASLVSFEANEEIASDSETVEGLISLLQSRKRKVRLSACNAILDFSTTTFAQRQLLKFSALNKLMFVFLQIFKGLECVCLWSEGNECLHSLKIGIKEDEVSLAFLTATIVLINACEVEQLQNIPASLSEAFLSVLKEIRVKVSDQEVIKGARKCNEEGYLCKSNIAVSNLAESIFRLSINASQLTGFLPFEVIRRGLFGASHSSFEDFISNYWEVSPFLLTRTIKDPAMHDTFGAFVQSLNWNGSVPSLLSSIFQGLVACFPIASDEQNILNFLNEVKDRLGCPIIYQQDIRVVKAESQSRKEIHYFQDFHSGCVKEPLYFTFDDIIKCGQAYKDGYTVALRGLEFRYQSIAAIADTLARMFGQPSIGANLYLTPPNSQGLACHFDDHCVFVCQIFGSKQWTIFSPPSQLLPRLYDNLLGSDIDCKKAGRRELFLREGDVLYIPRGFPHEAYTTSGVGDSSPGFSLHLTLSIEVEPPFEWGGVAHFALHCWSENQKRLCYDGSNFLSQKLDLVSVNLLHVAIGIISNFDPSFRKACLTSAVSLPPVVYNSLFQGQRNIFFYLIDKIRTESRFMEVLSSIEVAIQKNEDPFQQIRWIWVLRMEKETSSEYNDNKSFTIEDILSLCAQHKEKLEAAFLNVKSRFCSEVIFEEVVTNHRMLLQKYRNTRKQYINGMELDELLLHGNLYDRQDHGDCNCCWYDPVSWNLPLQRRVWECMSGGSDGGREKEKVYAIIDQGDEETCLNLRAHEGCNPQAKERKGFHANVTSES</sequence>
<organism evidence="5 6">
    <name type="scientific">Mucuna pruriens</name>
    <name type="common">Velvet bean</name>
    <name type="synonym">Dolichos pruriens</name>
    <dbReference type="NCBI Taxonomy" id="157652"/>
    <lineage>
        <taxon>Eukaryota</taxon>
        <taxon>Viridiplantae</taxon>
        <taxon>Streptophyta</taxon>
        <taxon>Embryophyta</taxon>
        <taxon>Tracheophyta</taxon>
        <taxon>Spermatophyta</taxon>
        <taxon>Magnoliopsida</taxon>
        <taxon>eudicotyledons</taxon>
        <taxon>Gunneridae</taxon>
        <taxon>Pentapetalae</taxon>
        <taxon>rosids</taxon>
        <taxon>fabids</taxon>
        <taxon>Fabales</taxon>
        <taxon>Fabaceae</taxon>
        <taxon>Papilionoideae</taxon>
        <taxon>50 kb inversion clade</taxon>
        <taxon>NPAAA clade</taxon>
        <taxon>indigoferoid/millettioid clade</taxon>
        <taxon>Phaseoleae</taxon>
        <taxon>Mucuna</taxon>
    </lineage>
</organism>
<dbReference type="GO" id="GO:0032453">
    <property type="term" value="F:histone H3K4 demethylase activity"/>
    <property type="evidence" value="ECO:0007669"/>
    <property type="project" value="TreeGrafter"/>
</dbReference>
<proteinExistence type="inferred from homology"/>
<dbReference type="PROSITE" id="PS51184">
    <property type="entry name" value="JMJC"/>
    <property type="match status" value="1"/>
</dbReference>
<comment type="similarity">
    <text evidence="3">Belongs to the ROX family.</text>
</comment>
<feature type="domain" description="JmjC" evidence="4">
    <location>
        <begin position="505"/>
        <end position="647"/>
    </location>
</feature>
<evidence type="ECO:0000256" key="1">
    <source>
        <dbReference type="ARBA" id="ARBA00022723"/>
    </source>
</evidence>
<evidence type="ECO:0000256" key="2">
    <source>
        <dbReference type="ARBA" id="ARBA00023004"/>
    </source>
</evidence>
<dbReference type="InterPro" id="IPR039994">
    <property type="entry name" value="NO66-like"/>
</dbReference>
<comment type="caution">
    <text evidence="5">The sequence shown here is derived from an EMBL/GenBank/DDBJ whole genome shotgun (WGS) entry which is preliminary data.</text>
</comment>
<keyword evidence="2 3" id="KW-0408">Iron</keyword>
<dbReference type="SUPFAM" id="SSF51197">
    <property type="entry name" value="Clavaminate synthase-like"/>
    <property type="match status" value="1"/>
</dbReference>
<feature type="non-terminal residue" evidence="5">
    <location>
        <position position="925"/>
    </location>
</feature>
<dbReference type="InterPro" id="IPR003347">
    <property type="entry name" value="JmjC_dom"/>
</dbReference>
<dbReference type="PANTHER" id="PTHR13096:SF9">
    <property type="entry name" value="BIFUNCTIONAL LYSINE-SPECIFIC DEMETHYLASE AND HISTIDYL-HYDROXYLASE"/>
    <property type="match status" value="1"/>
</dbReference>
<evidence type="ECO:0000313" key="5">
    <source>
        <dbReference type="EMBL" id="RDX68826.1"/>
    </source>
</evidence>
<name>A0A371ES88_MUCPR</name>
<evidence type="ECO:0000313" key="6">
    <source>
        <dbReference type="Proteomes" id="UP000257109"/>
    </source>
</evidence>
<dbReference type="EC" id="1.14.11.-" evidence="3"/>
<accession>A0A371ES88</accession>
<dbReference type="GO" id="GO:0051864">
    <property type="term" value="F:histone H3K36 demethylase activity"/>
    <property type="evidence" value="ECO:0007669"/>
    <property type="project" value="TreeGrafter"/>
</dbReference>
<dbReference type="EMBL" id="QJKJ01012371">
    <property type="protein sequence ID" value="RDX68826.1"/>
    <property type="molecule type" value="Genomic_DNA"/>
</dbReference>
<dbReference type="GO" id="GO:0005730">
    <property type="term" value="C:nucleolus"/>
    <property type="evidence" value="ECO:0007669"/>
    <property type="project" value="TreeGrafter"/>
</dbReference>
<dbReference type="Gene3D" id="2.60.120.650">
    <property type="entry name" value="Cupin"/>
    <property type="match status" value="1"/>
</dbReference>
<dbReference type="GO" id="GO:0008168">
    <property type="term" value="F:methyltransferase activity"/>
    <property type="evidence" value="ECO:0007669"/>
    <property type="project" value="UniProtKB-KW"/>
</dbReference>
<dbReference type="GO" id="GO:0005506">
    <property type="term" value="F:iron ion binding"/>
    <property type="evidence" value="ECO:0007669"/>
    <property type="project" value="UniProtKB-UniRule"/>
</dbReference>
<dbReference type="SMART" id="SM00558">
    <property type="entry name" value="JmjC"/>
    <property type="match status" value="1"/>
</dbReference>
<comment type="cofactor">
    <cofactor evidence="3">
        <name>Fe(2+)</name>
        <dbReference type="ChEBI" id="CHEBI:29033"/>
    </cofactor>
    <text evidence="3">Binds 1 Fe(2+) ion per subunit.</text>
</comment>
<dbReference type="OrthoDB" id="425950at2759"/>
<feature type="non-terminal residue" evidence="5">
    <location>
        <position position="1"/>
    </location>
</feature>
<dbReference type="GO" id="GO:0032259">
    <property type="term" value="P:methylation"/>
    <property type="evidence" value="ECO:0007669"/>
    <property type="project" value="UniProtKB-KW"/>
</dbReference>
<keyword evidence="3" id="KW-0539">Nucleus</keyword>
<keyword evidence="3" id="KW-0805">Transcription regulation</keyword>
<keyword evidence="3" id="KW-0804">Transcription</keyword>
<dbReference type="PANTHER" id="PTHR13096">
    <property type="entry name" value="MINA53 MYC INDUCED NUCLEAR ANTIGEN"/>
    <property type="match status" value="1"/>
</dbReference>
<evidence type="ECO:0000256" key="3">
    <source>
        <dbReference type="RuleBase" id="RU366061"/>
    </source>
</evidence>